<dbReference type="Pfam" id="PF03618">
    <property type="entry name" value="Kinase-PPPase"/>
    <property type="match status" value="1"/>
</dbReference>
<comment type="function">
    <text evidence="5">Bifunctional serine/threonine kinase and phosphorylase involved in the regulation of the pyruvate, phosphate dikinase (PPDK) by catalyzing its phosphorylation/dephosphorylation.</text>
</comment>
<organism evidence="6 7">
    <name type="scientific">Allosphingosinicella deserti</name>
    <dbReference type="NCBI Taxonomy" id="2116704"/>
    <lineage>
        <taxon>Bacteria</taxon>
        <taxon>Pseudomonadati</taxon>
        <taxon>Pseudomonadota</taxon>
        <taxon>Alphaproteobacteria</taxon>
        <taxon>Sphingomonadales</taxon>
        <taxon>Sphingomonadaceae</taxon>
        <taxon>Allosphingosinicella</taxon>
    </lineage>
</organism>
<dbReference type="EC" id="2.7.4.27" evidence="5"/>
<dbReference type="OrthoDB" id="9782201at2"/>
<feature type="binding site" evidence="5">
    <location>
        <begin position="227"/>
        <end position="234"/>
    </location>
    <ligand>
        <name>ADP</name>
        <dbReference type="ChEBI" id="CHEBI:456216"/>
    </ligand>
</feature>
<dbReference type="InterPro" id="IPR005177">
    <property type="entry name" value="Kinase-pyrophosphorylase"/>
</dbReference>
<evidence type="ECO:0000256" key="1">
    <source>
        <dbReference type="ARBA" id="ARBA00022527"/>
    </source>
</evidence>
<evidence type="ECO:0000313" key="7">
    <source>
        <dbReference type="Proteomes" id="UP000241167"/>
    </source>
</evidence>
<dbReference type="AlphaFoldDB" id="A0A2P7QUD5"/>
<evidence type="ECO:0000256" key="4">
    <source>
        <dbReference type="ARBA" id="ARBA00022777"/>
    </source>
</evidence>
<sequence>MVGFIPSTRFCKQLDSRAAAEACGFAGTIPVIHIEPHGTIQALRLCGSNPDCGRESCACNRPEGSASDFNTLIHRGDFHVTLHLHLLSDSTGETLELIAKACLAQFDEVDVVRHLWPMVRSEGHLDRVLDDIERRPGLVLYTLVNSNIRRELEQKTRRRGIHTVSALDPVVDALSAVLNQQAKARPGRQHALDAAYFARVDAIQFSIAHDDGIGWENWEEADIVLAGVSRTSKTPTSIYLANRGYKVANIPLVPESPPPPKLFSLKHPLVVGLTTNPDRLIQIRRNRLLSLNQAPETDYVDTDAVAAELAFSRRIFADNGWPVIDVTRRSIEETAYAIVKLCNERIDTAAEAGAQ</sequence>
<protein>
    <recommendedName>
        <fullName evidence="5">Putative pyruvate, phosphate dikinase regulatory protein</fullName>
        <shortName evidence="5">PPDK regulatory protein</shortName>
        <ecNumber evidence="5">2.7.11.32</ecNumber>
        <ecNumber evidence="5">2.7.4.27</ecNumber>
    </recommendedName>
</protein>
<keyword evidence="4 5" id="KW-0418">Kinase</keyword>
<dbReference type="EMBL" id="PXYI01000002">
    <property type="protein sequence ID" value="PSJ41576.1"/>
    <property type="molecule type" value="Genomic_DNA"/>
</dbReference>
<keyword evidence="1 5" id="KW-0723">Serine/threonine-protein kinase</keyword>
<keyword evidence="7" id="KW-1185">Reference proteome</keyword>
<comment type="caution">
    <text evidence="6">The sequence shown here is derived from an EMBL/GenBank/DDBJ whole genome shotgun (WGS) entry which is preliminary data.</text>
</comment>
<dbReference type="EC" id="2.7.11.32" evidence="5"/>
<dbReference type="HAMAP" id="MF_00921">
    <property type="entry name" value="PDRP"/>
    <property type="match status" value="1"/>
</dbReference>
<comment type="similarity">
    <text evidence="5">Belongs to the pyruvate, phosphate/water dikinase regulatory protein family. PDRP subfamily.</text>
</comment>
<evidence type="ECO:0000256" key="2">
    <source>
        <dbReference type="ARBA" id="ARBA00022679"/>
    </source>
</evidence>
<evidence type="ECO:0000313" key="6">
    <source>
        <dbReference type="EMBL" id="PSJ41576.1"/>
    </source>
</evidence>
<evidence type="ECO:0000256" key="3">
    <source>
        <dbReference type="ARBA" id="ARBA00022741"/>
    </source>
</evidence>
<name>A0A2P7QUD5_9SPHN</name>
<dbReference type="PANTHER" id="PTHR31756:SF3">
    <property type="entry name" value="PYRUVATE, PHOSPHATE DIKINASE REGULATORY PROTEIN 1, CHLOROPLASTIC"/>
    <property type="match status" value="1"/>
</dbReference>
<proteinExistence type="inferred from homology"/>
<dbReference type="GO" id="GO:0005524">
    <property type="term" value="F:ATP binding"/>
    <property type="evidence" value="ECO:0007669"/>
    <property type="project" value="InterPro"/>
</dbReference>
<reference evidence="6 7" key="1">
    <citation type="submission" date="2018-03" db="EMBL/GenBank/DDBJ databases">
        <title>The draft genome of Sphingosinicella sp. GL-C-18.</title>
        <authorList>
            <person name="Liu L."/>
            <person name="Li L."/>
            <person name="Liang L."/>
            <person name="Zhang X."/>
            <person name="Wang T."/>
        </authorList>
    </citation>
    <scope>NUCLEOTIDE SEQUENCE [LARGE SCALE GENOMIC DNA]</scope>
    <source>
        <strain evidence="6 7">GL-C-18</strain>
    </source>
</reference>
<keyword evidence="3 5" id="KW-0547">Nucleotide-binding</keyword>
<dbReference type="Proteomes" id="UP000241167">
    <property type="component" value="Unassembled WGS sequence"/>
</dbReference>
<comment type="catalytic activity">
    <reaction evidence="5">
        <text>N(tele)-phospho-L-histidyl/L-threonyl-[pyruvate, phosphate dikinase] + ADP = N(tele)-phospho-L-histidyl/O-phospho-L-threonyl-[pyruvate, phosphate dikinase] + AMP + H(+)</text>
        <dbReference type="Rhea" id="RHEA:43692"/>
        <dbReference type="Rhea" id="RHEA-COMP:10650"/>
        <dbReference type="Rhea" id="RHEA-COMP:10651"/>
        <dbReference type="ChEBI" id="CHEBI:15378"/>
        <dbReference type="ChEBI" id="CHEBI:30013"/>
        <dbReference type="ChEBI" id="CHEBI:61977"/>
        <dbReference type="ChEBI" id="CHEBI:83586"/>
        <dbReference type="ChEBI" id="CHEBI:456215"/>
        <dbReference type="ChEBI" id="CHEBI:456216"/>
        <dbReference type="EC" id="2.7.11.32"/>
    </reaction>
</comment>
<comment type="catalytic activity">
    <reaction evidence="5">
        <text>N(tele)-phospho-L-histidyl/O-phospho-L-threonyl-[pyruvate, phosphate dikinase] + phosphate + H(+) = N(tele)-phospho-L-histidyl/L-threonyl-[pyruvate, phosphate dikinase] + diphosphate</text>
        <dbReference type="Rhea" id="RHEA:43696"/>
        <dbReference type="Rhea" id="RHEA-COMP:10650"/>
        <dbReference type="Rhea" id="RHEA-COMP:10651"/>
        <dbReference type="ChEBI" id="CHEBI:15378"/>
        <dbReference type="ChEBI" id="CHEBI:30013"/>
        <dbReference type="ChEBI" id="CHEBI:33019"/>
        <dbReference type="ChEBI" id="CHEBI:43474"/>
        <dbReference type="ChEBI" id="CHEBI:61977"/>
        <dbReference type="ChEBI" id="CHEBI:83586"/>
        <dbReference type="EC" id="2.7.4.27"/>
    </reaction>
</comment>
<dbReference type="GO" id="GO:0016776">
    <property type="term" value="F:phosphotransferase activity, phosphate group as acceptor"/>
    <property type="evidence" value="ECO:0007669"/>
    <property type="project" value="UniProtKB-UniRule"/>
</dbReference>
<dbReference type="GO" id="GO:0043531">
    <property type="term" value="F:ADP binding"/>
    <property type="evidence" value="ECO:0007669"/>
    <property type="project" value="UniProtKB-UniRule"/>
</dbReference>
<accession>A0A2P7QUD5</accession>
<dbReference type="NCBIfam" id="NF003742">
    <property type="entry name" value="PRK05339.1"/>
    <property type="match status" value="1"/>
</dbReference>
<dbReference type="GO" id="GO:0004674">
    <property type="term" value="F:protein serine/threonine kinase activity"/>
    <property type="evidence" value="ECO:0007669"/>
    <property type="project" value="UniProtKB-UniRule"/>
</dbReference>
<keyword evidence="6" id="KW-0670">Pyruvate</keyword>
<evidence type="ECO:0000256" key="5">
    <source>
        <dbReference type="HAMAP-Rule" id="MF_00921"/>
    </source>
</evidence>
<dbReference type="PANTHER" id="PTHR31756">
    <property type="entry name" value="PYRUVATE, PHOSPHATE DIKINASE REGULATORY PROTEIN 1, CHLOROPLASTIC"/>
    <property type="match status" value="1"/>
</dbReference>
<gene>
    <name evidence="6" type="ORF">C7I55_04520</name>
</gene>
<dbReference type="InterPro" id="IPR026565">
    <property type="entry name" value="PPDK_reg"/>
</dbReference>
<keyword evidence="2 5" id="KW-0808">Transferase</keyword>